<evidence type="ECO:0000256" key="2">
    <source>
        <dbReference type="SAM" id="Phobius"/>
    </source>
</evidence>
<dbReference type="InterPro" id="IPR041622">
    <property type="entry name" value="SLATT_fungi"/>
</dbReference>
<dbReference type="Pfam" id="PF18142">
    <property type="entry name" value="SLATT_fungal"/>
    <property type="match status" value="1"/>
</dbReference>
<feature type="transmembrane region" description="Helical" evidence="2">
    <location>
        <begin position="33"/>
        <end position="50"/>
    </location>
</feature>
<dbReference type="PANTHER" id="PTHR38793">
    <property type="entry name" value="SLATT_FUNGAL DOMAIN-CONTAINING PROTEIN-RELATED"/>
    <property type="match status" value="1"/>
</dbReference>
<organism evidence="4 5">
    <name type="scientific">Ophiocordyceps camponoti-rufipedis</name>
    <dbReference type="NCBI Taxonomy" id="2004952"/>
    <lineage>
        <taxon>Eukaryota</taxon>
        <taxon>Fungi</taxon>
        <taxon>Dikarya</taxon>
        <taxon>Ascomycota</taxon>
        <taxon>Pezizomycotina</taxon>
        <taxon>Sordariomycetes</taxon>
        <taxon>Hypocreomycetidae</taxon>
        <taxon>Hypocreales</taxon>
        <taxon>Ophiocordycipitaceae</taxon>
        <taxon>Ophiocordyceps</taxon>
    </lineage>
</organism>
<evidence type="ECO:0000313" key="4">
    <source>
        <dbReference type="EMBL" id="PHH75731.1"/>
    </source>
</evidence>
<evidence type="ECO:0000313" key="5">
    <source>
        <dbReference type="Proteomes" id="UP000226431"/>
    </source>
</evidence>
<feature type="domain" description="SMODS and SLOG-associating 2TM effector" evidence="3">
    <location>
        <begin position="2"/>
        <end position="105"/>
    </location>
</feature>
<keyword evidence="2" id="KW-1133">Transmembrane helix</keyword>
<keyword evidence="2" id="KW-0812">Transmembrane</keyword>
<feature type="region of interest" description="Disordered" evidence="1">
    <location>
        <begin position="113"/>
        <end position="176"/>
    </location>
</feature>
<evidence type="ECO:0000259" key="3">
    <source>
        <dbReference type="Pfam" id="PF18142"/>
    </source>
</evidence>
<dbReference type="NCBIfam" id="NF033635">
    <property type="entry name" value="SLATT_fungal"/>
    <property type="match status" value="1"/>
</dbReference>
<keyword evidence="5" id="KW-1185">Reference proteome</keyword>
<feature type="compositionally biased region" description="Polar residues" evidence="1">
    <location>
        <begin position="133"/>
        <end position="142"/>
    </location>
</feature>
<evidence type="ECO:0000256" key="1">
    <source>
        <dbReference type="SAM" id="MobiDB-lite"/>
    </source>
</evidence>
<feature type="compositionally biased region" description="Polar residues" evidence="1">
    <location>
        <begin position="113"/>
        <end position="122"/>
    </location>
</feature>
<gene>
    <name evidence="4" type="ORF">CDD80_2152</name>
</gene>
<comment type="caution">
    <text evidence="4">The sequence shown here is derived from an EMBL/GenBank/DDBJ whole genome shotgun (WGS) entry which is preliminary data.</text>
</comment>
<dbReference type="PANTHER" id="PTHR38793:SF1">
    <property type="entry name" value="SMODS AND SLOG-ASSOCIATING 2TM EFFECTOR DOMAIN-CONTAINING PROTEIN"/>
    <property type="match status" value="1"/>
</dbReference>
<name>A0A2C5Z990_9HYPO</name>
<reference evidence="4 5" key="1">
    <citation type="submission" date="2017-06" db="EMBL/GenBank/DDBJ databases">
        <title>Ant-infecting Ophiocordyceps genomes reveal a high diversity of potential behavioral manipulation genes and a possible major role for enterotoxins.</title>
        <authorList>
            <person name="De Bekker C."/>
            <person name="Evans H.C."/>
            <person name="Brachmann A."/>
            <person name="Hughes D.P."/>
        </authorList>
    </citation>
    <scope>NUCLEOTIDE SEQUENCE [LARGE SCALE GENOMIC DNA]</scope>
    <source>
        <strain evidence="4 5">Map16</strain>
    </source>
</reference>
<dbReference type="EMBL" id="NJES01000200">
    <property type="protein sequence ID" value="PHH75731.1"/>
    <property type="molecule type" value="Genomic_DNA"/>
</dbReference>
<dbReference type="OrthoDB" id="5398270at2759"/>
<proteinExistence type="predicted"/>
<keyword evidence="2" id="KW-0472">Membrane</keyword>
<sequence>MSIVRWCLMVGQLLIGAAVTSLGSFAKRSGVPITILGAMNTVMAGLLALLHNSGLPDRYRYDMAQFEELEDRIKEILESGIAPIDQTTDQVLAECFDLFRMAKATVNANMPANYNSRQTLQTGTGGTEPTAPQPSANPSTPRMSAAAPSAPQWNATAPGKKGAADSPAVSGGEKRK</sequence>
<accession>A0A2C5Z990</accession>
<dbReference type="AlphaFoldDB" id="A0A2C5Z990"/>
<protein>
    <recommendedName>
        <fullName evidence="3">SMODS and SLOG-associating 2TM effector domain-containing protein</fullName>
    </recommendedName>
</protein>
<dbReference type="Proteomes" id="UP000226431">
    <property type="component" value="Unassembled WGS sequence"/>
</dbReference>